<gene>
    <name evidence="3" type="ORF">C7999DRAFT_16385</name>
</gene>
<reference evidence="3" key="1">
    <citation type="journal article" date="2023" name="Mol. Phylogenet. Evol.">
        <title>Genome-scale phylogeny and comparative genomics of the fungal order Sordariales.</title>
        <authorList>
            <person name="Hensen N."/>
            <person name="Bonometti L."/>
            <person name="Westerberg I."/>
            <person name="Brannstrom I.O."/>
            <person name="Guillou S."/>
            <person name="Cros-Aarteil S."/>
            <person name="Calhoun S."/>
            <person name="Haridas S."/>
            <person name="Kuo A."/>
            <person name="Mondo S."/>
            <person name="Pangilinan J."/>
            <person name="Riley R."/>
            <person name="LaButti K."/>
            <person name="Andreopoulos B."/>
            <person name="Lipzen A."/>
            <person name="Chen C."/>
            <person name="Yan M."/>
            <person name="Daum C."/>
            <person name="Ng V."/>
            <person name="Clum A."/>
            <person name="Steindorff A."/>
            <person name="Ohm R.A."/>
            <person name="Martin F."/>
            <person name="Silar P."/>
            <person name="Natvig D.O."/>
            <person name="Lalanne C."/>
            <person name="Gautier V."/>
            <person name="Ament-Velasquez S.L."/>
            <person name="Kruys A."/>
            <person name="Hutchinson M.I."/>
            <person name="Powell A.J."/>
            <person name="Barry K."/>
            <person name="Miller A.N."/>
            <person name="Grigoriev I.V."/>
            <person name="Debuchy R."/>
            <person name="Gladieux P."/>
            <person name="Hiltunen Thoren M."/>
            <person name="Johannesson H."/>
        </authorList>
    </citation>
    <scope>NUCLEOTIDE SEQUENCE</scope>
    <source>
        <strain evidence="3">CBS 359.72</strain>
    </source>
</reference>
<comment type="similarity">
    <text evidence="1">Belongs to the CBP3 family.</text>
</comment>
<reference evidence="3" key="2">
    <citation type="submission" date="2023-05" db="EMBL/GenBank/DDBJ databases">
        <authorList>
            <consortium name="Lawrence Berkeley National Laboratory"/>
            <person name="Steindorff A."/>
            <person name="Hensen N."/>
            <person name="Bonometti L."/>
            <person name="Westerberg I."/>
            <person name="Brannstrom I.O."/>
            <person name="Guillou S."/>
            <person name="Cros-Aarteil S."/>
            <person name="Calhoun S."/>
            <person name="Haridas S."/>
            <person name="Kuo A."/>
            <person name="Mondo S."/>
            <person name="Pangilinan J."/>
            <person name="Riley R."/>
            <person name="Labutti K."/>
            <person name="Andreopoulos B."/>
            <person name="Lipzen A."/>
            <person name="Chen C."/>
            <person name="Yanf M."/>
            <person name="Daum C."/>
            <person name="Ng V."/>
            <person name="Clum A."/>
            <person name="Ohm R."/>
            <person name="Martin F."/>
            <person name="Silar P."/>
            <person name="Natvig D."/>
            <person name="Lalanne C."/>
            <person name="Gautier V."/>
            <person name="Ament-Velasquez S.L."/>
            <person name="Kruys A."/>
            <person name="Hutchinson M.I."/>
            <person name="Powell A.J."/>
            <person name="Barry K."/>
            <person name="Miller A.N."/>
            <person name="Grigoriev I.V."/>
            <person name="Debuchy R."/>
            <person name="Gladieux P."/>
            <person name="Thoren M.H."/>
            <person name="Johannesson H."/>
        </authorList>
    </citation>
    <scope>NUCLEOTIDE SEQUENCE</scope>
    <source>
        <strain evidence="3">CBS 359.72</strain>
    </source>
</reference>
<dbReference type="EMBL" id="MU857702">
    <property type="protein sequence ID" value="KAK4245413.1"/>
    <property type="molecule type" value="Genomic_DNA"/>
</dbReference>
<feature type="non-terminal residue" evidence="3">
    <location>
        <position position="1"/>
    </location>
</feature>
<feature type="domain" description="Ubiquinol-cytochrome c chaperone" evidence="2">
    <location>
        <begin position="2"/>
        <end position="137"/>
    </location>
</feature>
<sequence length="174" mass="19772">TDLGLLPTFSTWAHVTMLHMYLIVVRLRCLDPDTQQAWQAQLVNHFFYHAEAKMEDVHELTSRMIRQTYLKDLFVQWRGLILAYDEGIVKGDAVLASAVWRNLFKARDDIDVRALAAVVAWMRAGLKQLSELTDEEVEMRAADVFADLREQFPVVDLPTAPMKTALAQAGISPT</sequence>
<evidence type="ECO:0000256" key="1">
    <source>
        <dbReference type="ARBA" id="ARBA00006407"/>
    </source>
</evidence>
<keyword evidence="4" id="KW-1185">Reference proteome</keyword>
<protein>
    <submittedName>
        <fullName evidence="3">Ubiquinol-cytochrome C chaperone-domain-containing protein</fullName>
    </submittedName>
</protein>
<evidence type="ECO:0000313" key="3">
    <source>
        <dbReference type="EMBL" id="KAK4245413.1"/>
    </source>
</evidence>
<accession>A0AAN7CNI6</accession>
<organism evidence="3 4">
    <name type="scientific">Corynascus novoguineensis</name>
    <dbReference type="NCBI Taxonomy" id="1126955"/>
    <lineage>
        <taxon>Eukaryota</taxon>
        <taxon>Fungi</taxon>
        <taxon>Dikarya</taxon>
        <taxon>Ascomycota</taxon>
        <taxon>Pezizomycotina</taxon>
        <taxon>Sordariomycetes</taxon>
        <taxon>Sordariomycetidae</taxon>
        <taxon>Sordariales</taxon>
        <taxon>Chaetomiaceae</taxon>
        <taxon>Corynascus</taxon>
    </lineage>
</organism>
<dbReference type="PANTHER" id="PTHR12184:SF1">
    <property type="entry name" value="UBIQUINOL-CYTOCHROME-C REDUCTASE COMPLEX ASSEMBLY FACTOR 1"/>
    <property type="match status" value="1"/>
</dbReference>
<dbReference type="AlphaFoldDB" id="A0AAN7CNI6"/>
<evidence type="ECO:0000313" key="4">
    <source>
        <dbReference type="Proteomes" id="UP001303647"/>
    </source>
</evidence>
<dbReference type="GO" id="GO:0005739">
    <property type="term" value="C:mitochondrion"/>
    <property type="evidence" value="ECO:0007669"/>
    <property type="project" value="TreeGrafter"/>
</dbReference>
<dbReference type="InterPro" id="IPR007129">
    <property type="entry name" value="Ubiqinol_cyt_c_chaperone_CPB3"/>
</dbReference>
<evidence type="ECO:0000259" key="2">
    <source>
        <dbReference type="Pfam" id="PF03981"/>
    </source>
</evidence>
<dbReference type="Proteomes" id="UP001303647">
    <property type="component" value="Unassembled WGS sequence"/>
</dbReference>
<dbReference type="GO" id="GO:0034551">
    <property type="term" value="P:mitochondrial respiratory chain complex III assembly"/>
    <property type="evidence" value="ECO:0007669"/>
    <property type="project" value="TreeGrafter"/>
</dbReference>
<dbReference type="PANTHER" id="PTHR12184">
    <property type="entry name" value="UBIQUINOL-CYTOCHROME C REDUCTASE COMPLEX ASSEMBLY FACTOR 1 FAMILY MEMBER"/>
    <property type="match status" value="1"/>
</dbReference>
<proteinExistence type="inferred from homology"/>
<name>A0AAN7CNI6_9PEZI</name>
<comment type="caution">
    <text evidence="3">The sequence shown here is derived from an EMBL/GenBank/DDBJ whole genome shotgun (WGS) entry which is preliminary data.</text>
</comment>
<dbReference type="InterPro" id="IPR021150">
    <property type="entry name" value="Ubiq_cyt_c_chap"/>
</dbReference>
<dbReference type="Pfam" id="PF03981">
    <property type="entry name" value="Ubiq_cyt_C_chap"/>
    <property type="match status" value="1"/>
</dbReference>